<evidence type="ECO:0000313" key="1">
    <source>
        <dbReference type="EMBL" id="ABG62790.1"/>
    </source>
</evidence>
<dbReference type="SUPFAM" id="SSF117396">
    <property type="entry name" value="TM1631-like"/>
    <property type="match status" value="1"/>
</dbReference>
<dbReference type="PANTHER" id="PTHR30348">
    <property type="entry name" value="UNCHARACTERIZED PROTEIN YECE"/>
    <property type="match status" value="1"/>
</dbReference>
<dbReference type="InterPro" id="IPR036520">
    <property type="entry name" value="UPF0759_sf"/>
</dbReference>
<sequence>MTTSGTIRAGIGGWTFEPWEGTFYPDDLPKKRQLEYASRQIPTIEVNGTYYSTFRPDTYAKWAAETPDGFVFSVKAIRFATNRRVLGEAGESITRFLESGPAVLGEKLGPIVWQFAPTKKFDPEDFESFLKLLPEKQDGVPLRHVLEVRHASFVAPEFAALARKYGAAVCYAHHFTYPEIADVTADFVYARLQRGEDTIPTAYTPADLDAWADRAKIWAEGGMPGDLPLADETVKIEARPRDVFVYFIHEGKIRAPHAARALMERVDK</sequence>
<name>Q11II5_CHESB</name>
<evidence type="ECO:0008006" key="2">
    <source>
        <dbReference type="Google" id="ProtNLM"/>
    </source>
</evidence>
<dbReference type="KEGG" id="mes:Meso_1394"/>
<dbReference type="AlphaFoldDB" id="Q11II5"/>
<dbReference type="eggNOG" id="COG1801">
    <property type="taxonomic scope" value="Bacteria"/>
</dbReference>
<dbReference type="OrthoDB" id="9780310at2"/>
<dbReference type="EMBL" id="CP000390">
    <property type="protein sequence ID" value="ABG62790.1"/>
    <property type="molecule type" value="Genomic_DNA"/>
</dbReference>
<accession>Q11II5</accession>
<dbReference type="Gene3D" id="3.20.20.410">
    <property type="entry name" value="Protein of unknown function UPF0759"/>
    <property type="match status" value="1"/>
</dbReference>
<reference evidence="1" key="1">
    <citation type="submission" date="2006-06" db="EMBL/GenBank/DDBJ databases">
        <title>Complete sequence of chromosome of Chelativorans sp. BNC1.</title>
        <authorList>
            <consortium name="US DOE Joint Genome Institute"/>
            <person name="Copeland A."/>
            <person name="Lucas S."/>
            <person name="Lapidus A."/>
            <person name="Barry K."/>
            <person name="Detter J.C."/>
            <person name="Glavina del Rio T."/>
            <person name="Hammon N."/>
            <person name="Israni S."/>
            <person name="Dalin E."/>
            <person name="Tice H."/>
            <person name="Pitluck S."/>
            <person name="Chertkov O."/>
            <person name="Brettin T."/>
            <person name="Bruce D."/>
            <person name="Han C."/>
            <person name="Tapia R."/>
            <person name="Gilna P."/>
            <person name="Schmutz J."/>
            <person name="Larimer F."/>
            <person name="Land M."/>
            <person name="Hauser L."/>
            <person name="Kyrpides N."/>
            <person name="Mikhailova N."/>
            <person name="Richardson P."/>
        </authorList>
    </citation>
    <scope>NUCLEOTIDE SEQUENCE</scope>
    <source>
        <strain evidence="1">BNC1</strain>
    </source>
</reference>
<dbReference type="HOGENOM" id="CLU_046519_1_0_5"/>
<protein>
    <recommendedName>
        <fullName evidence="2">DUF72 domain-containing protein</fullName>
    </recommendedName>
</protein>
<organism evidence="1">
    <name type="scientific">Chelativorans sp. (strain BNC1)</name>
    <dbReference type="NCBI Taxonomy" id="266779"/>
    <lineage>
        <taxon>Bacteria</taxon>
        <taxon>Pseudomonadati</taxon>
        <taxon>Pseudomonadota</taxon>
        <taxon>Alphaproteobacteria</taxon>
        <taxon>Hyphomicrobiales</taxon>
        <taxon>Phyllobacteriaceae</taxon>
        <taxon>Chelativorans</taxon>
    </lineage>
</organism>
<dbReference type="InterPro" id="IPR002763">
    <property type="entry name" value="DUF72"/>
</dbReference>
<dbReference type="Pfam" id="PF01904">
    <property type="entry name" value="DUF72"/>
    <property type="match status" value="1"/>
</dbReference>
<dbReference type="STRING" id="266779.Meso_1394"/>
<dbReference type="PANTHER" id="PTHR30348:SF4">
    <property type="entry name" value="DUF72 DOMAIN-CONTAINING PROTEIN"/>
    <property type="match status" value="1"/>
</dbReference>
<gene>
    <name evidence="1" type="ordered locus">Meso_1394</name>
</gene>
<proteinExistence type="predicted"/>